<dbReference type="Pfam" id="PF01546">
    <property type="entry name" value="Peptidase_M20"/>
    <property type="match status" value="1"/>
</dbReference>
<reference evidence="2" key="1">
    <citation type="submission" date="2018-05" db="EMBL/GenBank/DDBJ databases">
        <authorList>
            <person name="Lanie J.A."/>
            <person name="Ng W.-L."/>
            <person name="Kazmierczak K.M."/>
            <person name="Andrzejewski T.M."/>
            <person name="Davidsen T.M."/>
            <person name="Wayne K.J."/>
            <person name="Tettelin H."/>
            <person name="Glass J.I."/>
            <person name="Rusch D."/>
            <person name="Podicherti R."/>
            <person name="Tsui H.-C.T."/>
            <person name="Winkler M.E."/>
        </authorList>
    </citation>
    <scope>NUCLEOTIDE SEQUENCE</scope>
</reference>
<accession>A0A382J9S1</accession>
<dbReference type="SUPFAM" id="SSF53187">
    <property type="entry name" value="Zn-dependent exopeptidases"/>
    <property type="match status" value="1"/>
</dbReference>
<dbReference type="InterPro" id="IPR011650">
    <property type="entry name" value="Peptidase_M20_dimer"/>
</dbReference>
<dbReference type="InterPro" id="IPR052030">
    <property type="entry name" value="Peptidase_M20/M20A_hydrolases"/>
</dbReference>
<evidence type="ECO:0000259" key="1">
    <source>
        <dbReference type="Pfam" id="PF07687"/>
    </source>
</evidence>
<sequence length="334" mass="34647">MDAKTGAQQKIIGVRNHLIALSHRIHANPELRFEETQASVLLAESLAKSGFTVETGVCDLSTAFIARAGSGPLHIAICAEYDALPGVGHACGHNMIAAMAVGAGMAAAQVADDVGLTISVIGTPAEEGGGGKIFMLNKGGFKGVHAAMMIHPAPHESPTPNIIASSRLEARYTGKSAHAAAAPHVGINAADAMTIAQTAIALLRQQILPTDRIHGIITDGGDAPNIIPAHTAAQYSVRSQTAEQLATLRPRVDRCFEAGALATGATLEIIEGIKYAQMQHDIGIATIYQQNAETLGRRFGARIGEAQEPGGSTDMGNISLAIPSIHPNISIDCS</sequence>
<dbReference type="PANTHER" id="PTHR30575:SF0">
    <property type="entry name" value="XAA-ARG DIPEPTIDASE"/>
    <property type="match status" value="1"/>
</dbReference>
<protein>
    <recommendedName>
        <fullName evidence="1">Peptidase M20 dimerisation domain-containing protein</fullName>
    </recommendedName>
</protein>
<dbReference type="GO" id="GO:0005737">
    <property type="term" value="C:cytoplasm"/>
    <property type="evidence" value="ECO:0007669"/>
    <property type="project" value="TreeGrafter"/>
</dbReference>
<feature type="domain" description="Peptidase M20 dimerisation" evidence="1">
    <location>
        <begin position="171"/>
        <end position="257"/>
    </location>
</feature>
<evidence type="ECO:0000313" key="2">
    <source>
        <dbReference type="EMBL" id="SVC08047.1"/>
    </source>
</evidence>
<organism evidence="2">
    <name type="scientific">marine metagenome</name>
    <dbReference type="NCBI Taxonomy" id="408172"/>
    <lineage>
        <taxon>unclassified sequences</taxon>
        <taxon>metagenomes</taxon>
        <taxon>ecological metagenomes</taxon>
    </lineage>
</organism>
<dbReference type="EMBL" id="UINC01072420">
    <property type="protein sequence ID" value="SVC08047.1"/>
    <property type="molecule type" value="Genomic_DNA"/>
</dbReference>
<dbReference type="InterPro" id="IPR002933">
    <property type="entry name" value="Peptidase_M20"/>
</dbReference>
<name>A0A382J9S1_9ZZZZ</name>
<dbReference type="SUPFAM" id="SSF55031">
    <property type="entry name" value="Bacterial exopeptidase dimerisation domain"/>
    <property type="match status" value="1"/>
</dbReference>
<dbReference type="InterPro" id="IPR017439">
    <property type="entry name" value="Amidohydrolase"/>
</dbReference>
<dbReference type="GO" id="GO:0016805">
    <property type="term" value="F:dipeptidase activity"/>
    <property type="evidence" value="ECO:0007669"/>
    <property type="project" value="TreeGrafter"/>
</dbReference>
<dbReference type="Gene3D" id="3.30.70.360">
    <property type="match status" value="1"/>
</dbReference>
<dbReference type="FunFam" id="3.30.70.360:FF:000004">
    <property type="entry name" value="Peptidase M20 domain-containing protein 2"/>
    <property type="match status" value="1"/>
</dbReference>
<gene>
    <name evidence="2" type="ORF">METZ01_LOCUS260901</name>
</gene>
<feature type="non-terminal residue" evidence="2">
    <location>
        <position position="334"/>
    </location>
</feature>
<dbReference type="Gene3D" id="3.40.630.10">
    <property type="entry name" value="Zn peptidases"/>
    <property type="match status" value="1"/>
</dbReference>
<dbReference type="NCBIfam" id="TIGR01891">
    <property type="entry name" value="amidohydrolases"/>
    <property type="match status" value="1"/>
</dbReference>
<dbReference type="GO" id="GO:0071713">
    <property type="term" value="F:para-aminobenzoyl-glutamate hydrolase activity"/>
    <property type="evidence" value="ECO:0007669"/>
    <property type="project" value="TreeGrafter"/>
</dbReference>
<dbReference type="InterPro" id="IPR036264">
    <property type="entry name" value="Bact_exopeptidase_dim_dom"/>
</dbReference>
<dbReference type="Pfam" id="PF07687">
    <property type="entry name" value="M20_dimer"/>
    <property type="match status" value="1"/>
</dbReference>
<dbReference type="AlphaFoldDB" id="A0A382J9S1"/>
<dbReference type="GO" id="GO:0046657">
    <property type="term" value="P:folic acid catabolic process"/>
    <property type="evidence" value="ECO:0007669"/>
    <property type="project" value="TreeGrafter"/>
</dbReference>
<proteinExistence type="predicted"/>
<dbReference type="PANTHER" id="PTHR30575">
    <property type="entry name" value="PEPTIDASE M20"/>
    <property type="match status" value="1"/>
</dbReference>